<evidence type="ECO:0000313" key="3">
    <source>
        <dbReference type="EMBL" id="KAJ4372098.1"/>
    </source>
</evidence>
<dbReference type="InterPro" id="IPR010730">
    <property type="entry name" value="HET"/>
</dbReference>
<proteinExistence type="predicted"/>
<feature type="domain" description="Heterokaryon incompatibility" evidence="2">
    <location>
        <begin position="409"/>
        <end position="511"/>
    </location>
</feature>
<sequence length="540" mass="61020">MRLLSLNNDGEIAWREFISHNIPPYAILSHTWDSEEVTFGDLVNGSSKTKAGYRKILFFSEQAKCDGLDYFWIDTCCIDKRSSAELSEAINSMFNWYQNAERCYVYLADVSLLSDPPEDWVDIAKNSAAIDTGHGSLQKSWKDDFRTARWFRRGWTLQELIAPHSLSFFSREGRHLGNKNSLEDLIHEITGIHRGVMRGSALSSYTVQERLSWAEGRQTTRIEDGAYCLLGIFDINMPLLYGEGDKAFQRIAEEIAKSTEGYKAVTNRDVLKFKAYSSERGIAYTKRILADLALEEFHEDENAKETNTRGTGEGNETKNGSEVSDTNKLAKRMALASSASTPPRDQDDEEHDESGHQDRNCGGNRPLKFPPSSRLVNDQLRIITLDGATIGDRLVGHVQTYNFSNAPAYYALSYTWGDEPDLHPISLNGSTRFIRSNLFHALQRIRLRSGGIHVWIDSICIRQEDEMEKKSQVKQMAKIYKNATGVMVWLGEKDSTSNLALNLIEKIVELKYSWSGADGCFKKLLCQAIRPYTAAIVNSI</sequence>
<evidence type="ECO:0000256" key="1">
    <source>
        <dbReference type="SAM" id="MobiDB-lite"/>
    </source>
</evidence>
<accession>A0A9W9CNI2</accession>
<feature type="domain" description="Heterokaryon incompatibility" evidence="2">
    <location>
        <begin position="25"/>
        <end position="159"/>
    </location>
</feature>
<dbReference type="AlphaFoldDB" id="A0A9W9CNI2"/>
<dbReference type="EMBL" id="JAPEUY010000006">
    <property type="protein sequence ID" value="KAJ4372098.1"/>
    <property type="molecule type" value="Genomic_DNA"/>
</dbReference>
<reference evidence="3" key="1">
    <citation type="submission" date="2022-10" db="EMBL/GenBank/DDBJ databases">
        <title>Tapping the CABI collections for fungal endophytes: first genome assemblies for Collariella, Neodidymelliopsis, Ascochyta clinopodiicola, Didymella pomorum, Didymosphaeria variabile, Neocosmospora piperis and Neocucurbitaria cava.</title>
        <authorList>
            <person name="Hill R."/>
        </authorList>
    </citation>
    <scope>NUCLEOTIDE SEQUENCE</scope>
    <source>
        <strain evidence="3">IMI 356814</strain>
    </source>
</reference>
<keyword evidence="4" id="KW-1185">Reference proteome</keyword>
<dbReference type="Proteomes" id="UP001140560">
    <property type="component" value="Unassembled WGS sequence"/>
</dbReference>
<protein>
    <recommendedName>
        <fullName evidence="2">Heterokaryon incompatibility domain-containing protein</fullName>
    </recommendedName>
</protein>
<name>A0A9W9CNI2_9PLEO</name>
<gene>
    <name evidence="3" type="ORF">N0V83_003871</name>
</gene>
<dbReference type="Pfam" id="PF06985">
    <property type="entry name" value="HET"/>
    <property type="match status" value="2"/>
</dbReference>
<dbReference type="OrthoDB" id="674604at2759"/>
<evidence type="ECO:0000313" key="4">
    <source>
        <dbReference type="Proteomes" id="UP001140560"/>
    </source>
</evidence>
<evidence type="ECO:0000259" key="2">
    <source>
        <dbReference type="Pfam" id="PF06985"/>
    </source>
</evidence>
<feature type="region of interest" description="Disordered" evidence="1">
    <location>
        <begin position="300"/>
        <end position="372"/>
    </location>
</feature>
<comment type="caution">
    <text evidence="3">The sequence shown here is derived from an EMBL/GenBank/DDBJ whole genome shotgun (WGS) entry which is preliminary data.</text>
</comment>
<organism evidence="3 4">
    <name type="scientific">Neocucurbitaria cava</name>
    <dbReference type="NCBI Taxonomy" id="798079"/>
    <lineage>
        <taxon>Eukaryota</taxon>
        <taxon>Fungi</taxon>
        <taxon>Dikarya</taxon>
        <taxon>Ascomycota</taxon>
        <taxon>Pezizomycotina</taxon>
        <taxon>Dothideomycetes</taxon>
        <taxon>Pleosporomycetidae</taxon>
        <taxon>Pleosporales</taxon>
        <taxon>Pleosporineae</taxon>
        <taxon>Cucurbitariaceae</taxon>
        <taxon>Neocucurbitaria</taxon>
    </lineage>
</organism>
<dbReference type="PANTHER" id="PTHR10622">
    <property type="entry name" value="HET DOMAIN-CONTAINING PROTEIN"/>
    <property type="match status" value="1"/>
</dbReference>
<dbReference type="PANTHER" id="PTHR10622:SF10">
    <property type="entry name" value="HET DOMAIN-CONTAINING PROTEIN"/>
    <property type="match status" value="1"/>
</dbReference>